<evidence type="ECO:0000256" key="5">
    <source>
        <dbReference type="ARBA" id="ARBA00023027"/>
    </source>
</evidence>
<keyword evidence="7" id="KW-1185">Reference proteome</keyword>
<name>K0KC12_WICCF</name>
<accession>K0KC12</accession>
<dbReference type="Pfam" id="PF01513">
    <property type="entry name" value="NAD_kinase"/>
    <property type="match status" value="1"/>
</dbReference>
<dbReference type="PANTHER" id="PTHR20275">
    <property type="entry name" value="NAD KINASE"/>
    <property type="match status" value="1"/>
</dbReference>
<dbReference type="InterPro" id="IPR002504">
    <property type="entry name" value="NADK"/>
</dbReference>
<gene>
    <name evidence="6" type="ORF">BN7_2154</name>
</gene>
<sequence>MRSTMTSLVHRSITGQCRSLFPKYFTTSRNTNIRFFSTTKISRITEPIIHPNKNVEIRPVSTLRPRTHPEYIKAHNSKLENLVWRNPLQNILITKKPWSQHVRASMVEFITFLHDHYPEINVMVANDVAEEISQEFKEMPKQTSRSPHVLYTGEMSEIVPKTDLLVTLGGDGTILRGVSLFSNGRVPPVLSFSLGTLGFLLPFDFNNFKQAFKEVYTSTAKVIHRTRLECHVIRKTSKPENKDMIHAMNDIVLHRGDTPNLTTLDIYIDGEFLTRTTADGVCLSTPTGSTAYSLSSGGSIVSPLVPAIMITPICPRSLSFRPLIVPLSSHIKIKIAERQNGENDVRFSIDGVPQDFLKVEDEIHVVNEIGTIFVDNVKIPTASGEQRSILKKKQVETGVYCVAKSENDWVRGINELLGFNSSFKNQAKIKNSTKADV</sequence>
<keyword evidence="4" id="KW-0521">NADP</keyword>
<dbReference type="InterPro" id="IPR016064">
    <property type="entry name" value="NAD/diacylglycerol_kinase_sf"/>
</dbReference>
<dbReference type="EMBL" id="CAIF01000049">
    <property type="protein sequence ID" value="CCH42610.1"/>
    <property type="molecule type" value="Genomic_DNA"/>
</dbReference>
<dbReference type="FunCoup" id="K0KC12">
    <property type="interactions" value="31"/>
</dbReference>
<dbReference type="EC" id="2.7.1.86" evidence="6"/>
<comment type="caution">
    <text evidence="6">The sequence shown here is derived from an EMBL/GenBank/DDBJ whole genome shotgun (WGS) entry which is preliminary data.</text>
</comment>
<comment type="similarity">
    <text evidence="1">Belongs to the NAD kinase family.</text>
</comment>
<dbReference type="FunFam" id="2.60.200.30:FF:000014">
    <property type="entry name" value="Mitochondrial NADH kinase"/>
    <property type="match status" value="1"/>
</dbReference>
<evidence type="ECO:0000256" key="4">
    <source>
        <dbReference type="ARBA" id="ARBA00022857"/>
    </source>
</evidence>
<dbReference type="HOGENOM" id="CLU_008831_10_2_1"/>
<dbReference type="HAMAP" id="MF_00361">
    <property type="entry name" value="NAD_kinase"/>
    <property type="match status" value="1"/>
</dbReference>
<keyword evidence="3 6" id="KW-0418">Kinase</keyword>
<dbReference type="GO" id="GO:0042736">
    <property type="term" value="F:NADH kinase activity"/>
    <property type="evidence" value="ECO:0007669"/>
    <property type="project" value="UniProtKB-EC"/>
</dbReference>
<dbReference type="Gene3D" id="3.40.50.10330">
    <property type="entry name" value="Probable inorganic polyphosphate/atp-NAD kinase, domain 1"/>
    <property type="match status" value="1"/>
</dbReference>
<dbReference type="InterPro" id="IPR017438">
    <property type="entry name" value="ATP-NAD_kinase_N"/>
</dbReference>
<dbReference type="PANTHER" id="PTHR20275:SF26">
    <property type="entry name" value="NADH KINASE POS5, MITOCHONDRIAL"/>
    <property type="match status" value="1"/>
</dbReference>
<keyword evidence="2 6" id="KW-0808">Transferase</keyword>
<dbReference type="Gene3D" id="2.60.200.30">
    <property type="entry name" value="Probable inorganic polyphosphate/atp-NAD kinase, domain 2"/>
    <property type="match status" value="1"/>
</dbReference>
<organism evidence="6 7">
    <name type="scientific">Wickerhamomyces ciferrii (strain ATCC 14091 / BCRC 22168 / CBS 111 / JCM 3599 / NBRC 0793 / NRRL Y-1031 F-60-10)</name>
    <name type="common">Yeast</name>
    <name type="synonym">Pichia ciferrii</name>
    <dbReference type="NCBI Taxonomy" id="1206466"/>
    <lineage>
        <taxon>Eukaryota</taxon>
        <taxon>Fungi</taxon>
        <taxon>Dikarya</taxon>
        <taxon>Ascomycota</taxon>
        <taxon>Saccharomycotina</taxon>
        <taxon>Saccharomycetes</taxon>
        <taxon>Phaffomycetales</taxon>
        <taxon>Wickerhamomycetaceae</taxon>
        <taxon>Wickerhamomyces</taxon>
    </lineage>
</organism>
<dbReference type="SUPFAM" id="SSF111331">
    <property type="entry name" value="NAD kinase/diacylglycerol kinase-like"/>
    <property type="match status" value="1"/>
</dbReference>
<dbReference type="Pfam" id="PF20143">
    <property type="entry name" value="NAD_kinase_C"/>
    <property type="match status" value="1"/>
</dbReference>
<dbReference type="GO" id="GO:0006741">
    <property type="term" value="P:NADP+ biosynthetic process"/>
    <property type="evidence" value="ECO:0007669"/>
    <property type="project" value="InterPro"/>
</dbReference>
<dbReference type="GO" id="GO:0003951">
    <property type="term" value="F:NAD+ kinase activity"/>
    <property type="evidence" value="ECO:0007669"/>
    <property type="project" value="InterPro"/>
</dbReference>
<reference evidence="6 7" key="1">
    <citation type="journal article" date="2012" name="Eukaryot. Cell">
        <title>Draft genome sequence of Wickerhamomyces ciferrii NRRL Y-1031 F-60-10.</title>
        <authorList>
            <person name="Schneider J."/>
            <person name="Andrea H."/>
            <person name="Blom J."/>
            <person name="Jaenicke S."/>
            <person name="Ruckert C."/>
            <person name="Schorsch C."/>
            <person name="Szczepanowski R."/>
            <person name="Farwick M."/>
            <person name="Goesmann A."/>
            <person name="Puhler A."/>
            <person name="Schaffer S."/>
            <person name="Tauch A."/>
            <person name="Kohler T."/>
            <person name="Brinkrolf K."/>
        </authorList>
    </citation>
    <scope>NUCLEOTIDE SEQUENCE [LARGE SCALE GENOMIC DNA]</scope>
    <source>
        <strain evidence="7">ATCC 14091 / BCRC 22168 / CBS 111 / JCM 3599 / NBRC 0793 / NRRL Y-1031 F-60-10</strain>
    </source>
</reference>
<dbReference type="GO" id="GO:0019674">
    <property type="term" value="P:NAD+ metabolic process"/>
    <property type="evidence" value="ECO:0007669"/>
    <property type="project" value="InterPro"/>
</dbReference>
<dbReference type="FunFam" id="3.40.50.10330:FF:000034">
    <property type="entry name" value="Mitochondrial NADH kinase"/>
    <property type="match status" value="1"/>
</dbReference>
<dbReference type="AlphaFoldDB" id="K0KC12"/>
<dbReference type="InterPro" id="IPR017437">
    <property type="entry name" value="ATP-NAD_kinase_PpnK-typ_C"/>
</dbReference>
<evidence type="ECO:0000256" key="1">
    <source>
        <dbReference type="ARBA" id="ARBA00010995"/>
    </source>
</evidence>
<dbReference type="eggNOG" id="KOG2178">
    <property type="taxonomic scope" value="Eukaryota"/>
</dbReference>
<dbReference type="STRING" id="1206466.K0KC12"/>
<proteinExistence type="inferred from homology"/>
<evidence type="ECO:0000313" key="7">
    <source>
        <dbReference type="Proteomes" id="UP000009328"/>
    </source>
</evidence>
<dbReference type="Proteomes" id="UP000009328">
    <property type="component" value="Unassembled WGS sequence"/>
</dbReference>
<dbReference type="InParanoid" id="K0KC12"/>
<evidence type="ECO:0000256" key="2">
    <source>
        <dbReference type="ARBA" id="ARBA00022679"/>
    </source>
</evidence>
<protein>
    <submittedName>
        <fullName evidence="6">NADH kinase POS5, mitochondrial</fullName>
        <ecNumber evidence="6">2.7.1.86</ecNumber>
    </submittedName>
</protein>
<evidence type="ECO:0000313" key="6">
    <source>
        <dbReference type="EMBL" id="CCH42610.1"/>
    </source>
</evidence>
<keyword evidence="5" id="KW-0520">NAD</keyword>
<evidence type="ECO:0000256" key="3">
    <source>
        <dbReference type="ARBA" id="ARBA00022777"/>
    </source>
</evidence>